<organism evidence="1 2">
    <name type="scientific">Smallanthus sonchifolius</name>
    <dbReference type="NCBI Taxonomy" id="185202"/>
    <lineage>
        <taxon>Eukaryota</taxon>
        <taxon>Viridiplantae</taxon>
        <taxon>Streptophyta</taxon>
        <taxon>Embryophyta</taxon>
        <taxon>Tracheophyta</taxon>
        <taxon>Spermatophyta</taxon>
        <taxon>Magnoliopsida</taxon>
        <taxon>eudicotyledons</taxon>
        <taxon>Gunneridae</taxon>
        <taxon>Pentapetalae</taxon>
        <taxon>asterids</taxon>
        <taxon>campanulids</taxon>
        <taxon>Asterales</taxon>
        <taxon>Asteraceae</taxon>
        <taxon>Asteroideae</taxon>
        <taxon>Heliantheae alliance</taxon>
        <taxon>Millerieae</taxon>
        <taxon>Smallanthus</taxon>
    </lineage>
</organism>
<dbReference type="EMBL" id="CM042025">
    <property type="protein sequence ID" value="KAI3809476.1"/>
    <property type="molecule type" value="Genomic_DNA"/>
</dbReference>
<evidence type="ECO:0000313" key="1">
    <source>
        <dbReference type="EMBL" id="KAI3809476.1"/>
    </source>
</evidence>
<name>A0ACB9IPS7_9ASTR</name>
<keyword evidence="2" id="KW-1185">Reference proteome</keyword>
<accession>A0ACB9IPS7</accession>
<reference evidence="1 2" key="2">
    <citation type="journal article" date="2022" name="Mol. Ecol. Resour.">
        <title>The genomes of chicory, endive, great burdock and yacon provide insights into Asteraceae paleo-polyploidization history and plant inulin production.</title>
        <authorList>
            <person name="Fan W."/>
            <person name="Wang S."/>
            <person name="Wang H."/>
            <person name="Wang A."/>
            <person name="Jiang F."/>
            <person name="Liu H."/>
            <person name="Zhao H."/>
            <person name="Xu D."/>
            <person name="Zhang Y."/>
        </authorList>
    </citation>
    <scope>NUCLEOTIDE SEQUENCE [LARGE SCALE GENOMIC DNA]</scope>
    <source>
        <strain evidence="2">cv. Yunnan</strain>
        <tissue evidence="1">Leaves</tissue>
    </source>
</reference>
<gene>
    <name evidence="1" type="ORF">L1987_25452</name>
</gene>
<proteinExistence type="predicted"/>
<sequence>MLRITFNVGSNAKAICYGFASPVTFLCSPHIAAVPISVTEDYTCPFFHLKYASYKVFESHLRASHDLFNCDFWGEGDYQVVNVSAKITASSSEAEKRDVVGLQEQALKEAFEIFCNMGVAGSSSAELPATFCDNILKKGGSEKLSDEAIEDTLEKKVKGMR</sequence>
<evidence type="ECO:0000313" key="2">
    <source>
        <dbReference type="Proteomes" id="UP001056120"/>
    </source>
</evidence>
<comment type="caution">
    <text evidence="1">The sequence shown here is derived from an EMBL/GenBank/DDBJ whole genome shotgun (WGS) entry which is preliminary data.</text>
</comment>
<dbReference type="Proteomes" id="UP001056120">
    <property type="component" value="Linkage Group LG08"/>
</dbReference>
<reference evidence="2" key="1">
    <citation type="journal article" date="2022" name="Mol. Ecol. Resour.">
        <title>The genomes of chicory, endive, great burdock and yacon provide insights into Asteraceae palaeo-polyploidization history and plant inulin production.</title>
        <authorList>
            <person name="Fan W."/>
            <person name="Wang S."/>
            <person name="Wang H."/>
            <person name="Wang A."/>
            <person name="Jiang F."/>
            <person name="Liu H."/>
            <person name="Zhao H."/>
            <person name="Xu D."/>
            <person name="Zhang Y."/>
        </authorList>
    </citation>
    <scope>NUCLEOTIDE SEQUENCE [LARGE SCALE GENOMIC DNA]</scope>
    <source>
        <strain evidence="2">cv. Yunnan</strain>
    </source>
</reference>
<protein>
    <submittedName>
        <fullName evidence="1">Uncharacterized protein</fullName>
    </submittedName>
</protein>